<reference evidence="1" key="2">
    <citation type="journal article" date="2015" name="Fish Shellfish Immunol.">
        <title>Early steps in the European eel (Anguilla anguilla)-Vibrio vulnificus interaction in the gills: Role of the RtxA13 toxin.</title>
        <authorList>
            <person name="Callol A."/>
            <person name="Pajuelo D."/>
            <person name="Ebbesson L."/>
            <person name="Teles M."/>
            <person name="MacKenzie S."/>
            <person name="Amaro C."/>
        </authorList>
    </citation>
    <scope>NUCLEOTIDE SEQUENCE</scope>
</reference>
<protein>
    <submittedName>
        <fullName evidence="1">Uncharacterized protein</fullName>
    </submittedName>
</protein>
<organism evidence="1">
    <name type="scientific">Anguilla anguilla</name>
    <name type="common">European freshwater eel</name>
    <name type="synonym">Muraena anguilla</name>
    <dbReference type="NCBI Taxonomy" id="7936"/>
    <lineage>
        <taxon>Eukaryota</taxon>
        <taxon>Metazoa</taxon>
        <taxon>Chordata</taxon>
        <taxon>Craniata</taxon>
        <taxon>Vertebrata</taxon>
        <taxon>Euteleostomi</taxon>
        <taxon>Actinopterygii</taxon>
        <taxon>Neopterygii</taxon>
        <taxon>Teleostei</taxon>
        <taxon>Anguilliformes</taxon>
        <taxon>Anguillidae</taxon>
        <taxon>Anguilla</taxon>
    </lineage>
</organism>
<proteinExistence type="predicted"/>
<accession>A0A0E9U947</accession>
<name>A0A0E9U947_ANGAN</name>
<reference evidence="1" key="1">
    <citation type="submission" date="2014-11" db="EMBL/GenBank/DDBJ databases">
        <authorList>
            <person name="Amaro Gonzalez C."/>
        </authorList>
    </citation>
    <scope>NUCLEOTIDE SEQUENCE</scope>
</reference>
<dbReference type="AlphaFoldDB" id="A0A0E9U947"/>
<evidence type="ECO:0000313" key="1">
    <source>
        <dbReference type="EMBL" id="JAH62351.1"/>
    </source>
</evidence>
<dbReference type="EMBL" id="GBXM01046226">
    <property type="protein sequence ID" value="JAH62351.1"/>
    <property type="molecule type" value="Transcribed_RNA"/>
</dbReference>
<sequence length="44" mass="5060">MLKSQMSMHEANVNVKLQLRTATQRSISTAGVLTHYRRTEMLLN</sequence>